<dbReference type="EMBL" id="BSOY01000015">
    <property type="protein sequence ID" value="GLS01020.1"/>
    <property type="molecule type" value="Genomic_DNA"/>
</dbReference>
<evidence type="ECO:0000256" key="1">
    <source>
        <dbReference type="SAM" id="SignalP"/>
    </source>
</evidence>
<name>A0ABQ6BG56_9CAUL</name>
<gene>
    <name evidence="2" type="ORF">GCM10007859_10300</name>
</gene>
<comment type="caution">
    <text evidence="2">The sequence shown here is derived from an EMBL/GenBank/DDBJ whole genome shotgun (WGS) entry which is preliminary data.</text>
</comment>
<dbReference type="Pfam" id="PF05960">
    <property type="entry name" value="DUF885"/>
    <property type="match status" value="1"/>
</dbReference>
<dbReference type="PANTHER" id="PTHR33361:SF2">
    <property type="entry name" value="DUF885 DOMAIN-CONTAINING PROTEIN"/>
    <property type="match status" value="1"/>
</dbReference>
<dbReference type="InterPro" id="IPR010281">
    <property type="entry name" value="DUF885"/>
</dbReference>
<dbReference type="InterPro" id="IPR006311">
    <property type="entry name" value="TAT_signal"/>
</dbReference>
<feature type="signal peptide" evidence="1">
    <location>
        <begin position="1"/>
        <end position="24"/>
    </location>
</feature>
<accession>A0ABQ6BG56</accession>
<dbReference type="PROSITE" id="PS51318">
    <property type="entry name" value="TAT"/>
    <property type="match status" value="1"/>
</dbReference>
<sequence>MLDRRRLMLSSAGLGLTAALPAVAQTPAFEDDRLDALLQGQFEDGLNRSPESATSLGLDVGARAAQRGRLNDRSVAAFQAEVPRNRERLDRLRAISAEALSPEGRLSFDIALFQRELAVGYARFPWHTPDGWRQTPYGVSQLGGAYATVPDFLDSTHPIETEEDVVAFLNRLDAFPTALDQDTERMLANAEMGVIAPDFVLDKTRLQLTALRDQPGEEQAMIRSLVRRSTEKGLPNFGEGAARMFDGRVRDALTRQIAAVEALRLRSSHQAGVLRVPDGEAYYALNLRNFTTTDYSPADIHRIGLEQVADLQNQIDLLLKGEGYTQGTVAERLAGLRTEARFRFANTDAGREELLAFVNAEMASIRARMPEVFPRIPRNDFLVRRVPPAIEAGAPGGYAQGGSLDGSRPGIYYINLRDTAEWPRWTLKTLTYHEAAPGHLFQGALAREAGELPIYRRVGGFSAYGEGWGLYSERLADELGVYDGDPFGRIGYLESFLFRACRLVVDTGLHAQDWSRERAIQYFTENVGDPNEAEVERYCVAPGQACSYKIGETFITALRGSLKDRPGFDLKRFHAAVIDGGNIPLTILERRVRAAMAS</sequence>
<organism evidence="2 3">
    <name type="scientific">Brevundimonas denitrificans</name>
    <dbReference type="NCBI Taxonomy" id="1443434"/>
    <lineage>
        <taxon>Bacteria</taxon>
        <taxon>Pseudomonadati</taxon>
        <taxon>Pseudomonadota</taxon>
        <taxon>Alphaproteobacteria</taxon>
        <taxon>Caulobacterales</taxon>
        <taxon>Caulobacteraceae</taxon>
        <taxon>Brevundimonas</taxon>
    </lineage>
</organism>
<evidence type="ECO:0000313" key="2">
    <source>
        <dbReference type="EMBL" id="GLS01020.1"/>
    </source>
</evidence>
<dbReference type="Proteomes" id="UP001156921">
    <property type="component" value="Unassembled WGS sequence"/>
</dbReference>
<keyword evidence="3" id="KW-1185">Reference proteome</keyword>
<evidence type="ECO:0000313" key="3">
    <source>
        <dbReference type="Proteomes" id="UP001156921"/>
    </source>
</evidence>
<dbReference type="PANTHER" id="PTHR33361">
    <property type="entry name" value="GLR0591 PROTEIN"/>
    <property type="match status" value="1"/>
</dbReference>
<dbReference type="RefSeq" id="WP_284221869.1">
    <property type="nucleotide sequence ID" value="NZ_BSOY01000015.1"/>
</dbReference>
<proteinExistence type="predicted"/>
<protein>
    <recommendedName>
        <fullName evidence="4">Tat pathway signal protein</fullName>
    </recommendedName>
</protein>
<reference evidence="3" key="1">
    <citation type="journal article" date="2019" name="Int. J. Syst. Evol. Microbiol.">
        <title>The Global Catalogue of Microorganisms (GCM) 10K type strain sequencing project: providing services to taxonomists for standard genome sequencing and annotation.</title>
        <authorList>
            <consortium name="The Broad Institute Genomics Platform"/>
            <consortium name="The Broad Institute Genome Sequencing Center for Infectious Disease"/>
            <person name="Wu L."/>
            <person name="Ma J."/>
        </authorList>
    </citation>
    <scope>NUCLEOTIDE SEQUENCE [LARGE SCALE GENOMIC DNA]</scope>
    <source>
        <strain evidence="3">NBRC 110107</strain>
    </source>
</reference>
<evidence type="ECO:0008006" key="4">
    <source>
        <dbReference type="Google" id="ProtNLM"/>
    </source>
</evidence>
<feature type="chain" id="PRO_5047126568" description="Tat pathway signal protein" evidence="1">
    <location>
        <begin position="25"/>
        <end position="598"/>
    </location>
</feature>
<keyword evidence="1" id="KW-0732">Signal</keyword>